<evidence type="ECO:0008006" key="3">
    <source>
        <dbReference type="Google" id="ProtNLM"/>
    </source>
</evidence>
<keyword evidence="2" id="KW-1185">Reference proteome</keyword>
<dbReference type="EMBL" id="JASCZI010182253">
    <property type="protein sequence ID" value="MED6187463.1"/>
    <property type="molecule type" value="Genomic_DNA"/>
</dbReference>
<feature type="non-terminal residue" evidence="1">
    <location>
        <position position="110"/>
    </location>
</feature>
<gene>
    <name evidence="1" type="ORF">PIB30_076673</name>
</gene>
<dbReference type="Proteomes" id="UP001341840">
    <property type="component" value="Unassembled WGS sequence"/>
</dbReference>
<comment type="caution">
    <text evidence="1">The sequence shown here is derived from an EMBL/GenBank/DDBJ whole genome shotgun (WGS) entry which is preliminary data.</text>
</comment>
<name>A0ABU6WTG3_9FABA</name>
<accession>A0ABU6WTG3</accession>
<organism evidence="1 2">
    <name type="scientific">Stylosanthes scabra</name>
    <dbReference type="NCBI Taxonomy" id="79078"/>
    <lineage>
        <taxon>Eukaryota</taxon>
        <taxon>Viridiplantae</taxon>
        <taxon>Streptophyta</taxon>
        <taxon>Embryophyta</taxon>
        <taxon>Tracheophyta</taxon>
        <taxon>Spermatophyta</taxon>
        <taxon>Magnoliopsida</taxon>
        <taxon>eudicotyledons</taxon>
        <taxon>Gunneridae</taxon>
        <taxon>Pentapetalae</taxon>
        <taxon>rosids</taxon>
        <taxon>fabids</taxon>
        <taxon>Fabales</taxon>
        <taxon>Fabaceae</taxon>
        <taxon>Papilionoideae</taxon>
        <taxon>50 kb inversion clade</taxon>
        <taxon>dalbergioids sensu lato</taxon>
        <taxon>Dalbergieae</taxon>
        <taxon>Pterocarpus clade</taxon>
        <taxon>Stylosanthes</taxon>
    </lineage>
</organism>
<sequence>MEVLTKIFRTRVRTPSLKVWPGTDQTTKLQIRHPLSEYIKEWGNYFSPLPFTLHVTKKEKERELVRVAQELQLLRGRQLPDAITFDPELRLTHGLRLREALVVLFASTTH</sequence>
<reference evidence="1 2" key="1">
    <citation type="journal article" date="2023" name="Plants (Basel)">
        <title>Bridging the Gap: Combining Genomics and Transcriptomics Approaches to Understand Stylosanthes scabra, an Orphan Legume from the Brazilian Caatinga.</title>
        <authorList>
            <person name="Ferreira-Neto J.R.C."/>
            <person name="da Silva M.D."/>
            <person name="Binneck E."/>
            <person name="de Melo N.F."/>
            <person name="da Silva R.H."/>
            <person name="de Melo A.L.T.M."/>
            <person name="Pandolfi V."/>
            <person name="Bustamante F.O."/>
            <person name="Brasileiro-Vidal A.C."/>
            <person name="Benko-Iseppon A.M."/>
        </authorList>
    </citation>
    <scope>NUCLEOTIDE SEQUENCE [LARGE SCALE GENOMIC DNA]</scope>
    <source>
        <tissue evidence="1">Leaves</tissue>
    </source>
</reference>
<evidence type="ECO:0000313" key="2">
    <source>
        <dbReference type="Proteomes" id="UP001341840"/>
    </source>
</evidence>
<protein>
    <recommendedName>
        <fullName evidence="3">Ribosomal protein S10</fullName>
    </recommendedName>
</protein>
<evidence type="ECO:0000313" key="1">
    <source>
        <dbReference type="EMBL" id="MED6187463.1"/>
    </source>
</evidence>
<proteinExistence type="predicted"/>